<dbReference type="NCBIfam" id="TIGR00214">
    <property type="entry name" value="lipB"/>
    <property type="match status" value="1"/>
</dbReference>
<dbReference type="GO" id="GO:0033819">
    <property type="term" value="F:lipoyl(octanoyl) transferase activity"/>
    <property type="evidence" value="ECO:0007669"/>
    <property type="project" value="UniProtKB-EC"/>
</dbReference>
<dbReference type="PROSITE" id="PS01313">
    <property type="entry name" value="LIPB"/>
    <property type="match status" value="1"/>
</dbReference>
<dbReference type="NCBIfam" id="NF010925">
    <property type="entry name" value="PRK14345.1"/>
    <property type="match status" value="1"/>
</dbReference>
<evidence type="ECO:0000256" key="5">
    <source>
        <dbReference type="HAMAP-Rule" id="MF_00013"/>
    </source>
</evidence>
<evidence type="ECO:0000256" key="7">
    <source>
        <dbReference type="PIRSR" id="PIRSR016262-1"/>
    </source>
</evidence>
<evidence type="ECO:0000256" key="1">
    <source>
        <dbReference type="ARBA" id="ARBA00004821"/>
    </source>
</evidence>
<protein>
    <recommendedName>
        <fullName evidence="5 6">Octanoyltransferase</fullName>
        <ecNumber evidence="5 6">2.3.1.181</ecNumber>
    </recommendedName>
    <alternativeName>
        <fullName evidence="5">Lipoate-protein ligase B</fullName>
    </alternativeName>
    <alternativeName>
        <fullName evidence="5">Lipoyl/octanoyl transferase</fullName>
    </alternativeName>
    <alternativeName>
        <fullName evidence="5">Octanoyl-[acyl-carrier-protein]-protein N-octanoyltransferase</fullName>
    </alternativeName>
</protein>
<proteinExistence type="inferred from homology"/>
<evidence type="ECO:0000259" key="10">
    <source>
        <dbReference type="PROSITE" id="PS51733"/>
    </source>
</evidence>
<comment type="caution">
    <text evidence="11">The sequence shown here is derived from an EMBL/GenBank/DDBJ whole genome shotgun (WGS) entry which is preliminary data.</text>
</comment>
<keyword evidence="3 5" id="KW-0012">Acyltransferase</keyword>
<dbReference type="InterPro" id="IPR004143">
    <property type="entry name" value="BPL_LPL_catalytic"/>
</dbReference>
<keyword evidence="2 5" id="KW-0808">Transferase</keyword>
<keyword evidence="5" id="KW-0963">Cytoplasm</keyword>
<dbReference type="InterPro" id="IPR000544">
    <property type="entry name" value="Octanoyltransferase"/>
</dbReference>
<dbReference type="AlphaFoldDB" id="A0A934KRZ3"/>
<accession>A0A934KRZ3</accession>
<comment type="catalytic activity">
    <reaction evidence="5 6">
        <text>octanoyl-[ACP] + L-lysyl-[protein] = N(6)-octanoyl-L-lysyl-[protein] + holo-[ACP] + H(+)</text>
        <dbReference type="Rhea" id="RHEA:17665"/>
        <dbReference type="Rhea" id="RHEA-COMP:9636"/>
        <dbReference type="Rhea" id="RHEA-COMP:9685"/>
        <dbReference type="Rhea" id="RHEA-COMP:9752"/>
        <dbReference type="Rhea" id="RHEA-COMP:9928"/>
        <dbReference type="ChEBI" id="CHEBI:15378"/>
        <dbReference type="ChEBI" id="CHEBI:29969"/>
        <dbReference type="ChEBI" id="CHEBI:64479"/>
        <dbReference type="ChEBI" id="CHEBI:78463"/>
        <dbReference type="ChEBI" id="CHEBI:78809"/>
        <dbReference type="EC" id="2.3.1.181"/>
    </reaction>
</comment>
<dbReference type="SUPFAM" id="SSF55681">
    <property type="entry name" value="Class II aaRS and biotin synthetases"/>
    <property type="match status" value="1"/>
</dbReference>
<comment type="subcellular location">
    <subcellularLocation>
        <location evidence="5">Cytoplasm</location>
    </subcellularLocation>
</comment>
<comment type="function">
    <text evidence="4 5 6">Catalyzes the transfer of endogenously produced octanoic acid from octanoyl-acyl-carrier-protein onto the lipoyl domains of lipoate-dependent enzymes. Lipoyl-ACP can also act as a substrate although octanoyl-ACP is likely to be the physiological substrate.</text>
</comment>
<evidence type="ECO:0000256" key="3">
    <source>
        <dbReference type="ARBA" id="ARBA00023315"/>
    </source>
</evidence>
<dbReference type="CDD" id="cd16444">
    <property type="entry name" value="LipB"/>
    <property type="match status" value="1"/>
</dbReference>
<sequence length="242" mass="24926">MSTTLEHVWLGRVPYREAWGLQRRLAAARARGEIGDLVLLVEHPPVFTMGRNGLPAHLLGGADHLVARGAEFVEVDRGGSVTFHGPGQLVAYPILSIAEVFPAAGDGALGDVIAYLRALEEALIATVGAYGVGASRRPPYTGIWVNHEKLAAIGVKLASGVTTHGVALNVSTDLGWFAEVLPCGIADAGVASMASLGVTPLPRVHEVGTSFAAALAGAIGRQPSRAGEAIRSVIAGAQPAPV</sequence>
<dbReference type="EMBL" id="JAEKNN010000054">
    <property type="protein sequence ID" value="MBJ7610067.1"/>
    <property type="molecule type" value="Genomic_DNA"/>
</dbReference>
<dbReference type="PANTHER" id="PTHR10993:SF7">
    <property type="entry name" value="LIPOYLTRANSFERASE 2, MITOCHONDRIAL-RELATED"/>
    <property type="match status" value="1"/>
</dbReference>
<comment type="miscellaneous">
    <text evidence="5">In the reaction, the free carboxyl group of octanoic acid is attached via an amide linkage to the epsilon-amino group of a specific lysine residue of lipoyl domains of lipoate-dependent enzymes.</text>
</comment>
<dbReference type="Pfam" id="PF21948">
    <property type="entry name" value="LplA-B_cat"/>
    <property type="match status" value="1"/>
</dbReference>
<evidence type="ECO:0000256" key="2">
    <source>
        <dbReference type="ARBA" id="ARBA00022679"/>
    </source>
</evidence>
<name>A0A934KRZ3_9BACT</name>
<dbReference type="PROSITE" id="PS51733">
    <property type="entry name" value="BPL_LPL_CATALYTIC"/>
    <property type="match status" value="1"/>
</dbReference>
<evidence type="ECO:0000256" key="9">
    <source>
        <dbReference type="PIRSR" id="PIRSR016262-3"/>
    </source>
</evidence>
<feature type="binding site" evidence="5 8">
    <location>
        <begin position="152"/>
        <end position="154"/>
    </location>
    <ligand>
        <name>substrate</name>
    </ligand>
</feature>
<gene>
    <name evidence="5 11" type="primary">lipB</name>
    <name evidence="11" type="ORF">JF887_11650</name>
</gene>
<evidence type="ECO:0000256" key="6">
    <source>
        <dbReference type="PIRNR" id="PIRNR016262"/>
    </source>
</evidence>
<evidence type="ECO:0000313" key="12">
    <source>
        <dbReference type="Proteomes" id="UP000614410"/>
    </source>
</evidence>
<evidence type="ECO:0000313" key="11">
    <source>
        <dbReference type="EMBL" id="MBJ7610067.1"/>
    </source>
</evidence>
<comment type="pathway">
    <text evidence="1 5 6">Protein modification; protein lipoylation via endogenous pathway; protein N(6)-(lipoyl)lysine from octanoyl-[acyl-carrier-protein]: step 1/2.</text>
</comment>
<dbReference type="EC" id="2.3.1.181" evidence="5 6"/>
<reference evidence="11 12" key="1">
    <citation type="submission" date="2020-10" db="EMBL/GenBank/DDBJ databases">
        <title>Ca. Dormibacterota MAGs.</title>
        <authorList>
            <person name="Montgomery K."/>
        </authorList>
    </citation>
    <scope>NUCLEOTIDE SEQUENCE [LARGE SCALE GENOMIC DNA]</scope>
    <source>
        <strain evidence="11">Mitchell_Peninsula_5</strain>
    </source>
</reference>
<dbReference type="HAMAP" id="MF_00013">
    <property type="entry name" value="LipB"/>
    <property type="match status" value="1"/>
</dbReference>
<evidence type="ECO:0000256" key="8">
    <source>
        <dbReference type="PIRSR" id="PIRSR016262-2"/>
    </source>
</evidence>
<feature type="domain" description="BPL/LPL catalytic" evidence="10">
    <location>
        <begin position="32"/>
        <end position="223"/>
    </location>
</feature>
<feature type="active site" description="Acyl-thioester intermediate" evidence="5 7">
    <location>
        <position position="183"/>
    </location>
</feature>
<dbReference type="InterPro" id="IPR045864">
    <property type="entry name" value="aa-tRNA-synth_II/BPL/LPL"/>
</dbReference>
<feature type="binding site" evidence="5 8">
    <location>
        <begin position="77"/>
        <end position="84"/>
    </location>
    <ligand>
        <name>substrate</name>
    </ligand>
</feature>
<dbReference type="GO" id="GO:0009249">
    <property type="term" value="P:protein lipoylation"/>
    <property type="evidence" value="ECO:0007669"/>
    <property type="project" value="InterPro"/>
</dbReference>
<dbReference type="PIRSF" id="PIRSF016262">
    <property type="entry name" value="LPLase"/>
    <property type="match status" value="1"/>
</dbReference>
<feature type="site" description="Lowers pKa of active site Cys" evidence="5 9">
    <location>
        <position position="149"/>
    </location>
</feature>
<dbReference type="PANTHER" id="PTHR10993">
    <property type="entry name" value="OCTANOYLTRANSFERASE"/>
    <property type="match status" value="1"/>
</dbReference>
<evidence type="ECO:0000256" key="4">
    <source>
        <dbReference type="ARBA" id="ARBA00024732"/>
    </source>
</evidence>
<organism evidence="11 12">
    <name type="scientific">Candidatus Amunia macphersoniae</name>
    <dbReference type="NCBI Taxonomy" id="3127014"/>
    <lineage>
        <taxon>Bacteria</taxon>
        <taxon>Bacillati</taxon>
        <taxon>Candidatus Dormiibacterota</taxon>
        <taxon>Candidatus Dormibacteria</taxon>
        <taxon>Candidatus Aeolococcales</taxon>
        <taxon>Candidatus Aeolococcaceae</taxon>
        <taxon>Candidatus Amunia</taxon>
    </lineage>
</organism>
<dbReference type="Gene3D" id="3.30.930.10">
    <property type="entry name" value="Bira Bifunctional Protein, Domain 2"/>
    <property type="match status" value="1"/>
</dbReference>
<dbReference type="InterPro" id="IPR020605">
    <property type="entry name" value="Octanoyltransferase_CS"/>
</dbReference>
<dbReference type="Proteomes" id="UP000614410">
    <property type="component" value="Unassembled WGS sequence"/>
</dbReference>
<dbReference type="GO" id="GO:0005737">
    <property type="term" value="C:cytoplasm"/>
    <property type="evidence" value="ECO:0007669"/>
    <property type="project" value="UniProtKB-SubCell"/>
</dbReference>
<feature type="binding site" evidence="5 8">
    <location>
        <begin position="165"/>
        <end position="167"/>
    </location>
    <ligand>
        <name>substrate</name>
    </ligand>
</feature>
<comment type="similarity">
    <text evidence="5 6">Belongs to the LipB family.</text>
</comment>